<feature type="transmembrane region" description="Helical" evidence="1">
    <location>
        <begin position="118"/>
        <end position="146"/>
    </location>
</feature>
<keyword evidence="1" id="KW-0472">Membrane</keyword>
<feature type="transmembrane region" description="Helical" evidence="1">
    <location>
        <begin position="56"/>
        <end position="73"/>
    </location>
</feature>
<feature type="transmembrane region" description="Helical" evidence="1">
    <location>
        <begin position="79"/>
        <end position="97"/>
    </location>
</feature>
<geneLocation type="mitochondrion" evidence="2"/>
<organism evidence="2">
    <name type="scientific">Trichuris rhinopiptheroxella</name>
    <dbReference type="NCBI Taxonomy" id="2282176"/>
    <lineage>
        <taxon>Eukaryota</taxon>
        <taxon>Metazoa</taxon>
        <taxon>Ecdysozoa</taxon>
        <taxon>Nematoda</taxon>
        <taxon>Enoplea</taxon>
        <taxon>Dorylaimia</taxon>
        <taxon>Trichinellida</taxon>
        <taxon>Trichuridae</taxon>
        <taxon>Trichuris</taxon>
    </lineage>
</organism>
<keyword evidence="1" id="KW-0812">Transmembrane</keyword>
<keyword evidence="2" id="KW-0496">Mitochondrion</keyword>
<feature type="transmembrane region" description="Helical" evidence="1">
    <location>
        <begin position="152"/>
        <end position="170"/>
    </location>
</feature>
<gene>
    <name evidence="2" type="primary">nad2</name>
</gene>
<feature type="transmembrane region" description="Helical" evidence="1">
    <location>
        <begin position="209"/>
        <end position="229"/>
    </location>
</feature>
<evidence type="ECO:0000313" key="2">
    <source>
        <dbReference type="EMBL" id="AXO78736.1"/>
    </source>
</evidence>
<accession>A0A346HH50</accession>
<sequence length="299" mass="35630">MMHYAWYLLYVTLAITSTSMSNWLSVWTMLELSAWIMIILTMPNSGIIYDSMFKMYLMLSLSSMMLVLLWLYSKAKNEWMLSILAFKMGLPPLHWWVGWAMKNMAWKTMWWFTTIHKLIPMIITLTVISSMLIFYWCIICFMWSSISFWLSTSYFLILLYSSCIHSNWLWMTIPNLNTFLTYFLIYTSIMFYIFMKTKNSVYWAHDTSFAWAMAILLGVPTSMVFFLKLITMAAFINTMSLIAWFLMWINIITILPYTRMVWNSYTNSMNDPNKYPIKLTSYNTHLLVLSQYILWACVL</sequence>
<dbReference type="AlphaFoldDB" id="A0A346HH50"/>
<keyword evidence="1" id="KW-1133">Transmembrane helix</keyword>
<reference evidence="2" key="2">
    <citation type="journal article" date="2018" name="J. Helminthol.">
        <title>Morphological and molecular confirmation of the validity of Trichuris rhinopiptheroxella in the endangered golden snub-nosed monkey (Rhinopithecus roxellana).</title>
        <authorList>
            <person name="Wang H.B."/>
            <person name="Zhang H.J."/>
            <person name="Song L.L."/>
            <person name="Zhu L."/>
            <person name="Chen M."/>
            <person name="Ren G.J."/>
            <person name="Liu G.H."/>
            <person name="Zhao G.H."/>
        </authorList>
    </citation>
    <scope>NUCLEOTIDE SEQUENCE</scope>
</reference>
<name>A0A346HH50_9BILA</name>
<feature type="transmembrane region" description="Helical" evidence="1">
    <location>
        <begin position="179"/>
        <end position="197"/>
    </location>
</feature>
<feature type="transmembrane region" description="Helical" evidence="1">
    <location>
        <begin position="241"/>
        <end position="262"/>
    </location>
</feature>
<evidence type="ECO:0000256" key="1">
    <source>
        <dbReference type="SAM" id="Phobius"/>
    </source>
</evidence>
<protein>
    <submittedName>
        <fullName evidence="2">NADH dehydrogenase subunit 2</fullName>
    </submittedName>
</protein>
<proteinExistence type="predicted"/>
<reference evidence="2" key="1">
    <citation type="submission" date="2017-10" db="EMBL/GenBank/DDBJ databases">
        <authorList>
            <person name="Banno H."/>
            <person name="Chua N.-H."/>
        </authorList>
    </citation>
    <scope>NUCLEOTIDE SEQUENCE</scope>
</reference>
<dbReference type="EMBL" id="MG189593">
    <property type="protein sequence ID" value="AXO78736.1"/>
    <property type="molecule type" value="Genomic_DNA"/>
</dbReference>